<feature type="compositionally biased region" description="Basic residues" evidence="1">
    <location>
        <begin position="96"/>
        <end position="105"/>
    </location>
</feature>
<evidence type="ECO:0000313" key="2">
    <source>
        <dbReference type="EnsemblPlants" id="PGSC0003DMT400086434"/>
    </source>
</evidence>
<feature type="region of interest" description="Disordered" evidence="1">
    <location>
        <begin position="1"/>
        <end position="30"/>
    </location>
</feature>
<keyword evidence="3" id="KW-1185">Reference proteome</keyword>
<dbReference type="Gramene" id="PGSC0003DMT400086434">
    <property type="protein sequence ID" value="PGSC0003DMT400086434"/>
    <property type="gene ID" value="PGSC0003DMG400036005"/>
</dbReference>
<accession>M1DBR1</accession>
<name>M1DBR1_SOLTU</name>
<reference evidence="3" key="1">
    <citation type="journal article" date="2011" name="Nature">
        <title>Genome sequence and analysis of the tuber crop potato.</title>
        <authorList>
            <consortium name="The Potato Genome Sequencing Consortium"/>
        </authorList>
    </citation>
    <scope>NUCLEOTIDE SEQUENCE [LARGE SCALE GENOMIC DNA]</scope>
    <source>
        <strain evidence="3">cv. DM1-3 516 R44</strain>
    </source>
</reference>
<sequence>MVRKPSPFNLLRSLGGGTTGARGGAGVGTESAGVDARRTLVDVGCRRLAELLGESLNRFGELNRARQKDWLKSCGKSATESPFGKSPITFGEQGSVRRKLQRKKGSWAQTKGEREVFRRVTEYPRRPQASRQKLQTQQHIKHEFKGELGTLHESLSGSA</sequence>
<feature type="region of interest" description="Disordered" evidence="1">
    <location>
        <begin position="75"/>
        <end position="113"/>
    </location>
</feature>
<proteinExistence type="predicted"/>
<organism evidence="2 3">
    <name type="scientific">Solanum tuberosum</name>
    <name type="common">Potato</name>
    <dbReference type="NCBI Taxonomy" id="4113"/>
    <lineage>
        <taxon>Eukaryota</taxon>
        <taxon>Viridiplantae</taxon>
        <taxon>Streptophyta</taxon>
        <taxon>Embryophyta</taxon>
        <taxon>Tracheophyta</taxon>
        <taxon>Spermatophyta</taxon>
        <taxon>Magnoliopsida</taxon>
        <taxon>eudicotyledons</taxon>
        <taxon>Gunneridae</taxon>
        <taxon>Pentapetalae</taxon>
        <taxon>asterids</taxon>
        <taxon>lamiids</taxon>
        <taxon>Solanales</taxon>
        <taxon>Solanaceae</taxon>
        <taxon>Solanoideae</taxon>
        <taxon>Solaneae</taxon>
        <taxon>Solanum</taxon>
    </lineage>
</organism>
<evidence type="ECO:0000256" key="1">
    <source>
        <dbReference type="SAM" id="MobiDB-lite"/>
    </source>
</evidence>
<protein>
    <submittedName>
        <fullName evidence="2">Uncharacterized protein</fullName>
    </submittedName>
</protein>
<evidence type="ECO:0000313" key="3">
    <source>
        <dbReference type="Proteomes" id="UP000011115"/>
    </source>
</evidence>
<feature type="compositionally biased region" description="Gly residues" evidence="1">
    <location>
        <begin position="14"/>
        <end position="27"/>
    </location>
</feature>
<dbReference type="PaxDb" id="4113-PGSC0003DMT400086434"/>
<dbReference type="AlphaFoldDB" id="M1DBR1"/>
<dbReference type="InParanoid" id="M1DBR1"/>
<dbReference type="EnsemblPlants" id="PGSC0003DMT400086434">
    <property type="protein sequence ID" value="PGSC0003DMT400086434"/>
    <property type="gene ID" value="PGSC0003DMG400036005"/>
</dbReference>
<dbReference type="Proteomes" id="UP000011115">
    <property type="component" value="Unassembled WGS sequence"/>
</dbReference>
<reference evidence="2" key="2">
    <citation type="submission" date="2015-06" db="UniProtKB">
        <authorList>
            <consortium name="EnsemblPlants"/>
        </authorList>
    </citation>
    <scope>IDENTIFICATION</scope>
    <source>
        <strain evidence="2">DM1-3 516 R44</strain>
    </source>
</reference>
<dbReference type="HOGENOM" id="CLU_1663795_0_0_1"/>